<sequence>METVVYWLENNLITFAQRLGLVIVVVAQAMLFWDLFIAGMGLIKRWRDRKRESGCCVEEGEFLRFAVVVPAHNEASVIGYLLESLSLQEYPKDKFNVYVAADRCSDETVQIAQRWGANVIERWQGPSGKGANLAHAFEAIPLAEYDAVIIVDADNLVDVKYLKNLNHYMNRHPSAKVVQTYLDVKNPRDGWIPRAAAISYWVTNSLWQDARDALSLSPTLGGTGMVIKTNFLLDRGWRAQSLTEDLELHAELVASGERVYWCHTARVYDEKPTNPLVSYKQRVRWYQGHFWVAAHYASSVLKRVFERSSGFSRLVAFDTFLYLLAPWRNLLLTFLAACITVWNPYVILLFFGLAGIAALVASIARWGKPKLEWIIWSWSLIPYSFLWLPVAINALIKFKNQKVWIKTPHNARVDIKDIR</sequence>
<accession>A0ABY2K6Z6</accession>
<evidence type="ECO:0000313" key="6">
    <source>
        <dbReference type="Proteomes" id="UP000297244"/>
    </source>
</evidence>
<dbReference type="PANTHER" id="PTHR43630">
    <property type="entry name" value="POLY-BETA-1,6-N-ACETYL-D-GLUCOSAMINE SYNTHASE"/>
    <property type="match status" value="1"/>
</dbReference>
<organism evidence="5 6">
    <name type="scientific">Thermus tengchongensis</name>
    <dbReference type="NCBI Taxonomy" id="1214928"/>
    <lineage>
        <taxon>Bacteria</taxon>
        <taxon>Thermotogati</taxon>
        <taxon>Deinococcota</taxon>
        <taxon>Deinococci</taxon>
        <taxon>Thermales</taxon>
        <taxon>Thermaceae</taxon>
        <taxon>Thermus</taxon>
    </lineage>
</organism>
<dbReference type="Proteomes" id="UP000297244">
    <property type="component" value="Unassembled WGS sequence"/>
</dbReference>
<keyword evidence="4" id="KW-1133">Transmembrane helix</keyword>
<feature type="transmembrane region" description="Helical" evidence="4">
    <location>
        <begin position="20"/>
        <end position="43"/>
    </location>
</feature>
<comment type="caution">
    <text evidence="5">The sequence shown here is derived from an EMBL/GenBank/DDBJ whole genome shotgun (WGS) entry which is preliminary data.</text>
</comment>
<dbReference type="EMBL" id="SKBL01000047">
    <property type="protein sequence ID" value="TFU13977.1"/>
    <property type="molecule type" value="Genomic_DNA"/>
</dbReference>
<name>A0ABY2K6Z6_9DEIN</name>
<keyword evidence="6" id="KW-1185">Reference proteome</keyword>
<proteinExistence type="inferred from homology"/>
<feature type="transmembrane region" description="Helical" evidence="4">
    <location>
        <begin position="373"/>
        <end position="396"/>
    </location>
</feature>
<dbReference type="CDD" id="cd06438">
    <property type="entry name" value="EpsO_like"/>
    <property type="match status" value="1"/>
</dbReference>
<feature type="transmembrane region" description="Helical" evidence="4">
    <location>
        <begin position="330"/>
        <end position="361"/>
    </location>
</feature>
<protein>
    <submittedName>
        <fullName evidence="5">Glycosyltransferase</fullName>
    </submittedName>
</protein>
<dbReference type="Gene3D" id="3.90.550.10">
    <property type="entry name" value="Spore Coat Polysaccharide Biosynthesis Protein SpsA, Chain A"/>
    <property type="match status" value="1"/>
</dbReference>
<keyword evidence="4" id="KW-0812">Transmembrane</keyword>
<dbReference type="SUPFAM" id="SSF53448">
    <property type="entry name" value="Nucleotide-diphospho-sugar transferases"/>
    <property type="match status" value="1"/>
</dbReference>
<evidence type="ECO:0000313" key="5">
    <source>
        <dbReference type="EMBL" id="TFU13977.1"/>
    </source>
</evidence>
<dbReference type="InterPro" id="IPR029044">
    <property type="entry name" value="Nucleotide-diphossugar_trans"/>
</dbReference>
<comment type="similarity">
    <text evidence="1">Belongs to the glycosyltransferase 2 family.</text>
</comment>
<reference evidence="5 6" key="1">
    <citation type="submission" date="2019-03" db="EMBL/GenBank/DDBJ databases">
        <title>Thermus tengchongensis species for the arsenic transformation mechanism.</title>
        <authorList>
            <person name="Yuan G.C."/>
        </authorList>
    </citation>
    <scope>NUCLEOTIDE SEQUENCE [LARGE SCALE GENOMIC DNA]</scope>
    <source>
        <strain evidence="5 6">15Y</strain>
    </source>
</reference>
<evidence type="ECO:0000256" key="3">
    <source>
        <dbReference type="ARBA" id="ARBA00022679"/>
    </source>
</evidence>
<keyword evidence="3" id="KW-0808">Transferase</keyword>
<dbReference type="RefSeq" id="WP_135344092.1">
    <property type="nucleotide sequence ID" value="NZ_ML214281.1"/>
</dbReference>
<evidence type="ECO:0000256" key="4">
    <source>
        <dbReference type="SAM" id="Phobius"/>
    </source>
</evidence>
<dbReference type="Pfam" id="PF13641">
    <property type="entry name" value="Glyco_tranf_2_3"/>
    <property type="match status" value="1"/>
</dbReference>
<dbReference type="PANTHER" id="PTHR43630:SF1">
    <property type="entry name" value="POLY-BETA-1,6-N-ACETYL-D-GLUCOSAMINE SYNTHASE"/>
    <property type="match status" value="1"/>
</dbReference>
<evidence type="ECO:0000256" key="1">
    <source>
        <dbReference type="ARBA" id="ARBA00006739"/>
    </source>
</evidence>
<keyword evidence="2" id="KW-0328">Glycosyltransferase</keyword>
<keyword evidence="4" id="KW-0472">Membrane</keyword>
<gene>
    <name evidence="5" type="ORF">E0489_13195</name>
</gene>
<evidence type="ECO:0000256" key="2">
    <source>
        <dbReference type="ARBA" id="ARBA00022676"/>
    </source>
</evidence>